<dbReference type="GO" id="GO:0000127">
    <property type="term" value="C:transcription factor TFIIIC complex"/>
    <property type="evidence" value="ECO:0007669"/>
    <property type="project" value="InterPro"/>
</dbReference>
<reference evidence="8" key="1">
    <citation type="submission" date="2023-03" db="EMBL/GenBank/DDBJ databases">
        <title>Mating type loci evolution in Malassezia.</title>
        <authorList>
            <person name="Coelho M.A."/>
        </authorList>
    </citation>
    <scope>NUCLEOTIDE SEQUENCE</scope>
    <source>
        <strain evidence="8">CBS 11721</strain>
    </source>
</reference>
<evidence type="ECO:0000256" key="4">
    <source>
        <dbReference type="ARBA" id="ARBA00023242"/>
    </source>
</evidence>
<evidence type="ECO:0000313" key="8">
    <source>
        <dbReference type="EMBL" id="WFD33633.1"/>
    </source>
</evidence>
<dbReference type="InterPro" id="IPR019136">
    <property type="entry name" value="TF_IIIC_su-5_HTH"/>
</dbReference>
<dbReference type="GO" id="GO:0001003">
    <property type="term" value="F:RNA polymerase III type 2 promoter sequence-specific DNA binding"/>
    <property type="evidence" value="ECO:0007669"/>
    <property type="project" value="TreeGrafter"/>
</dbReference>
<name>A0AAF0EN64_9BASI</name>
<dbReference type="Gene3D" id="3.30.200.160">
    <property type="entry name" value="TFIIIC, subcomplex tauA, subunit Sfc1, barrel domain"/>
    <property type="match status" value="1"/>
</dbReference>
<keyword evidence="2" id="KW-0238">DNA-binding</keyword>
<evidence type="ECO:0000259" key="6">
    <source>
        <dbReference type="Pfam" id="PF09734"/>
    </source>
</evidence>
<keyword evidence="4" id="KW-0539">Nucleus</keyword>
<comment type="subcellular location">
    <subcellularLocation>
        <location evidence="1">Nucleus</location>
    </subcellularLocation>
</comment>
<sequence>MAADAPVSQLPGNTLVAVEYPGIVGPSRGALERALASLCPDAGPSAHVQLAGSALGHLAELLDQGGKLVECRLLPPPGQEDEYQYLRHPVLGDISAADALVVRIRRRVLRSRRTGEERREYVVEVVGAASTAVRFRRLADFAFRPDLPGSSTEHPTLALHRSLLHMDVDAMRAYRFGHENEEYEVTVDGTQRSALGMIPPPLFSRVELPFAYNYRQNPASALQTQPYSSSTKRTRRTARKGEDSPEPSEERLITRYVNRARWRNTAPIAAQFAQTAALPTKPDAALGKLSLSSRQETLLARLRQLMEERPVWSRLSISNQLEPEEARALTQSKELYSMVAYTFSDGPWRDSLVRFGYDPRTDPASRFYQRIHLRGKAPRAPSTRGVFKAEYGTLQSRASARSDQRSRSSHIFDGKTAPQSSSTFQLCDITDVRIAALVNAAGPANVRDAPDVRMGPSAETLTQAATGWYTAPAWDALRSAISTRFHALVDAPDSDSGSSTDE</sequence>
<dbReference type="Proteomes" id="UP001219933">
    <property type="component" value="Chromosome 1"/>
</dbReference>
<dbReference type="EMBL" id="CP119877">
    <property type="protein sequence ID" value="WFD33633.1"/>
    <property type="molecule type" value="Genomic_DNA"/>
</dbReference>
<protein>
    <submittedName>
        <fullName evidence="8">Tau 95 subunit of transcription factor TFIIIC</fullName>
    </submittedName>
</protein>
<feature type="compositionally biased region" description="Basic and acidic residues" evidence="5">
    <location>
        <begin position="239"/>
        <end position="250"/>
    </location>
</feature>
<proteinExistence type="predicted"/>
<dbReference type="AlphaFoldDB" id="A0AAF0EN64"/>
<dbReference type="GO" id="GO:0006384">
    <property type="term" value="P:transcription initiation at RNA polymerase III promoter"/>
    <property type="evidence" value="ECO:0007669"/>
    <property type="project" value="InterPro"/>
</dbReference>
<feature type="compositionally biased region" description="Basic and acidic residues" evidence="5">
    <location>
        <begin position="400"/>
        <end position="413"/>
    </location>
</feature>
<dbReference type="GO" id="GO:0001002">
    <property type="term" value="F:RNA polymerase III type 1 promoter sequence-specific DNA binding"/>
    <property type="evidence" value="ECO:0007669"/>
    <property type="project" value="TreeGrafter"/>
</dbReference>
<dbReference type="InterPro" id="IPR042536">
    <property type="entry name" value="TFIIIC_tauA_Sfc1"/>
</dbReference>
<keyword evidence="3" id="KW-0804">Transcription</keyword>
<keyword evidence="9" id="KW-1185">Reference proteome</keyword>
<dbReference type="Pfam" id="PF17682">
    <property type="entry name" value="Tau95_N"/>
    <property type="match status" value="1"/>
</dbReference>
<gene>
    <name evidence="8" type="primary">TFC1</name>
    <name evidence="8" type="ORF">MCUN1_000446</name>
</gene>
<dbReference type="InterPro" id="IPR040454">
    <property type="entry name" value="TF_IIIC_Tfc1/Sfc1"/>
</dbReference>
<organism evidence="8 9">
    <name type="scientific">Malassezia cuniculi</name>
    <dbReference type="NCBI Taxonomy" id="948313"/>
    <lineage>
        <taxon>Eukaryota</taxon>
        <taxon>Fungi</taxon>
        <taxon>Dikarya</taxon>
        <taxon>Basidiomycota</taxon>
        <taxon>Ustilaginomycotina</taxon>
        <taxon>Malasseziomycetes</taxon>
        <taxon>Malasseziales</taxon>
        <taxon>Malasseziaceae</taxon>
        <taxon>Malassezia</taxon>
    </lineage>
</organism>
<evidence type="ECO:0000313" key="9">
    <source>
        <dbReference type="Proteomes" id="UP001219933"/>
    </source>
</evidence>
<dbReference type="Pfam" id="PF09734">
    <property type="entry name" value="Tau95"/>
    <property type="match status" value="1"/>
</dbReference>
<evidence type="ECO:0000256" key="2">
    <source>
        <dbReference type="ARBA" id="ARBA00023125"/>
    </source>
</evidence>
<feature type="domain" description="Transcription factor IIIC subunit 5 HTH" evidence="6">
    <location>
        <begin position="197"/>
        <end position="374"/>
    </location>
</feature>
<dbReference type="InterPro" id="IPR041499">
    <property type="entry name" value="Tfc1/Sfc1_N"/>
</dbReference>
<evidence type="ECO:0000259" key="7">
    <source>
        <dbReference type="Pfam" id="PF17682"/>
    </source>
</evidence>
<accession>A0AAF0EN64</accession>
<evidence type="ECO:0000256" key="3">
    <source>
        <dbReference type="ARBA" id="ARBA00023163"/>
    </source>
</evidence>
<dbReference type="PANTHER" id="PTHR13230">
    <property type="entry name" value="GENERAL TRANSCRIPTION FACTOR IIIC, POLYPEPTIDE 5"/>
    <property type="match status" value="1"/>
</dbReference>
<evidence type="ECO:0000256" key="1">
    <source>
        <dbReference type="ARBA" id="ARBA00004123"/>
    </source>
</evidence>
<feature type="domain" description="Transcription factor IIIC subunit Tfc1/Sfc1 triple barrel" evidence="7">
    <location>
        <begin position="16"/>
        <end position="143"/>
    </location>
</feature>
<feature type="region of interest" description="Disordered" evidence="5">
    <location>
        <begin position="219"/>
        <end position="250"/>
    </location>
</feature>
<dbReference type="GO" id="GO:0005634">
    <property type="term" value="C:nucleus"/>
    <property type="evidence" value="ECO:0007669"/>
    <property type="project" value="UniProtKB-SubCell"/>
</dbReference>
<evidence type="ECO:0000256" key="5">
    <source>
        <dbReference type="SAM" id="MobiDB-lite"/>
    </source>
</evidence>
<dbReference type="PANTHER" id="PTHR13230:SF5">
    <property type="entry name" value="GENERAL TRANSCRIPTION FACTOR 3C POLYPEPTIDE 5"/>
    <property type="match status" value="1"/>
</dbReference>
<feature type="region of interest" description="Disordered" evidence="5">
    <location>
        <begin position="397"/>
        <end position="421"/>
    </location>
</feature>